<dbReference type="PANTHER" id="PTHR10458:SF2">
    <property type="entry name" value="PEPTIDE DEFORMYLASE, MITOCHONDRIAL"/>
    <property type="match status" value="1"/>
</dbReference>
<comment type="similarity">
    <text evidence="1 6">Belongs to the polypeptide deformylase family.</text>
</comment>
<proteinExistence type="inferred from homology"/>
<dbReference type="GO" id="GO:0042586">
    <property type="term" value="F:peptide deformylase activity"/>
    <property type="evidence" value="ECO:0007669"/>
    <property type="project" value="UniProtKB-EC"/>
</dbReference>
<dbReference type="InterPro" id="IPR023635">
    <property type="entry name" value="Peptide_deformylase"/>
</dbReference>
<comment type="cofactor">
    <cofactor evidence="6">
        <name>Fe(2+)</name>
        <dbReference type="ChEBI" id="CHEBI:29033"/>
    </cofactor>
    <text evidence="6">Binds 1 Fe(2+) ion.</text>
</comment>
<comment type="function">
    <text evidence="6">Removes the formyl group from the N-terminal Met of newly synthesized proteins. Requires at least a dipeptide for an efficient rate of reaction. N-terminal L-methionine is a prerequisite for activity but the enzyme has broad specificity at other positions.</text>
</comment>
<evidence type="ECO:0000313" key="8">
    <source>
        <dbReference type="EMBL" id="MEJ5945931.1"/>
    </source>
</evidence>
<dbReference type="Gene3D" id="3.90.45.10">
    <property type="entry name" value="Peptide deformylase"/>
    <property type="match status" value="1"/>
</dbReference>
<dbReference type="PANTHER" id="PTHR10458">
    <property type="entry name" value="PEPTIDE DEFORMYLASE"/>
    <property type="match status" value="1"/>
</dbReference>
<evidence type="ECO:0000256" key="2">
    <source>
        <dbReference type="ARBA" id="ARBA00022723"/>
    </source>
</evidence>
<feature type="active site" evidence="6">
    <location>
        <position position="186"/>
    </location>
</feature>
<dbReference type="Proteomes" id="UP001387100">
    <property type="component" value="Unassembled WGS sequence"/>
</dbReference>
<dbReference type="PRINTS" id="PR01576">
    <property type="entry name" value="PDEFORMYLASE"/>
</dbReference>
<dbReference type="SUPFAM" id="SSF56420">
    <property type="entry name" value="Peptide deformylase"/>
    <property type="match status" value="1"/>
</dbReference>
<reference evidence="8 9" key="1">
    <citation type="journal article" date="2017" name="Int. J. Syst. Evol. Microbiol.">
        <title>Pseudokineococcus basanitobsidens sp. nov., isolated from volcanic rock.</title>
        <authorList>
            <person name="Lee D.W."/>
            <person name="Park M.Y."/>
            <person name="Kim J.J."/>
            <person name="Kim B.S."/>
        </authorList>
    </citation>
    <scope>NUCLEOTIDE SEQUENCE [LARGE SCALE GENOMIC DNA]</scope>
    <source>
        <strain evidence="8 9">DSM 103726</strain>
    </source>
</reference>
<keyword evidence="3 6" id="KW-0378">Hydrolase</keyword>
<keyword evidence="4 6" id="KW-0648">Protein biosynthesis</keyword>
<feature type="region of interest" description="Disordered" evidence="7">
    <location>
        <begin position="15"/>
        <end position="43"/>
    </location>
</feature>
<dbReference type="HAMAP" id="MF_00163">
    <property type="entry name" value="Pep_deformylase"/>
    <property type="match status" value="1"/>
</dbReference>
<evidence type="ECO:0000313" key="9">
    <source>
        <dbReference type="Proteomes" id="UP001387100"/>
    </source>
</evidence>
<evidence type="ECO:0000256" key="1">
    <source>
        <dbReference type="ARBA" id="ARBA00010759"/>
    </source>
</evidence>
<dbReference type="NCBIfam" id="NF001159">
    <property type="entry name" value="PRK00150.1-3"/>
    <property type="match status" value="1"/>
</dbReference>
<comment type="catalytic activity">
    <reaction evidence="6">
        <text>N-terminal N-formyl-L-methionyl-[peptide] + H2O = N-terminal L-methionyl-[peptide] + formate</text>
        <dbReference type="Rhea" id="RHEA:24420"/>
        <dbReference type="Rhea" id="RHEA-COMP:10639"/>
        <dbReference type="Rhea" id="RHEA-COMP:10640"/>
        <dbReference type="ChEBI" id="CHEBI:15377"/>
        <dbReference type="ChEBI" id="CHEBI:15740"/>
        <dbReference type="ChEBI" id="CHEBI:49298"/>
        <dbReference type="ChEBI" id="CHEBI:64731"/>
        <dbReference type="EC" id="3.5.1.88"/>
    </reaction>
</comment>
<dbReference type="Pfam" id="PF01327">
    <property type="entry name" value="Pep_deformylase"/>
    <property type="match status" value="1"/>
</dbReference>
<evidence type="ECO:0000256" key="3">
    <source>
        <dbReference type="ARBA" id="ARBA00022801"/>
    </source>
</evidence>
<evidence type="ECO:0000256" key="7">
    <source>
        <dbReference type="SAM" id="MobiDB-lite"/>
    </source>
</evidence>
<keyword evidence="2 6" id="KW-0479">Metal-binding</keyword>
<dbReference type="EC" id="3.5.1.88" evidence="6"/>
<dbReference type="NCBIfam" id="TIGR00079">
    <property type="entry name" value="pept_deformyl"/>
    <property type="match status" value="1"/>
</dbReference>
<feature type="binding site" evidence="6">
    <location>
        <position position="185"/>
    </location>
    <ligand>
        <name>Fe cation</name>
        <dbReference type="ChEBI" id="CHEBI:24875"/>
    </ligand>
</feature>
<dbReference type="InterPro" id="IPR036821">
    <property type="entry name" value="Peptide_deformylase_sf"/>
</dbReference>
<gene>
    <name evidence="6 8" type="primary">def</name>
    <name evidence="8" type="ORF">WDZ17_11570</name>
</gene>
<name>A0ABU8RLQ2_9ACTN</name>
<comment type="caution">
    <text evidence="8">The sequence shown here is derived from an EMBL/GenBank/DDBJ whole genome shotgun (WGS) entry which is preliminary data.</text>
</comment>
<feature type="compositionally biased region" description="Low complexity" evidence="7">
    <location>
        <begin position="26"/>
        <end position="36"/>
    </location>
</feature>
<accession>A0ABU8RLQ2</accession>
<evidence type="ECO:0000256" key="4">
    <source>
        <dbReference type="ARBA" id="ARBA00022917"/>
    </source>
</evidence>
<keyword evidence="5 6" id="KW-0408">Iron</keyword>
<evidence type="ECO:0000256" key="5">
    <source>
        <dbReference type="ARBA" id="ARBA00023004"/>
    </source>
</evidence>
<dbReference type="CDD" id="cd00487">
    <property type="entry name" value="Pep_deformylase"/>
    <property type="match status" value="1"/>
</dbReference>
<dbReference type="EMBL" id="JBBIAA010000013">
    <property type="protein sequence ID" value="MEJ5945931.1"/>
    <property type="molecule type" value="Genomic_DNA"/>
</dbReference>
<protein>
    <recommendedName>
        <fullName evidence="6">Peptide deformylase</fullName>
        <shortName evidence="6">PDF</shortName>
        <ecNumber evidence="6">3.5.1.88</ecNumber>
    </recommendedName>
    <alternativeName>
        <fullName evidence="6">Polypeptide deformylase</fullName>
    </alternativeName>
</protein>
<dbReference type="RefSeq" id="WP_339575316.1">
    <property type="nucleotide sequence ID" value="NZ_JBBIAA010000013.1"/>
</dbReference>
<evidence type="ECO:0000256" key="6">
    <source>
        <dbReference type="HAMAP-Rule" id="MF_00163"/>
    </source>
</evidence>
<organism evidence="8 9">
    <name type="scientific">Pseudokineococcus basanitobsidens</name>
    <dbReference type="NCBI Taxonomy" id="1926649"/>
    <lineage>
        <taxon>Bacteria</taxon>
        <taxon>Bacillati</taxon>
        <taxon>Actinomycetota</taxon>
        <taxon>Actinomycetes</taxon>
        <taxon>Kineosporiales</taxon>
        <taxon>Kineosporiaceae</taxon>
        <taxon>Pseudokineococcus</taxon>
    </lineage>
</organism>
<keyword evidence="9" id="KW-1185">Reference proteome</keyword>
<feature type="binding site" evidence="6">
    <location>
        <position position="143"/>
    </location>
    <ligand>
        <name>Fe cation</name>
        <dbReference type="ChEBI" id="CHEBI:24875"/>
    </ligand>
</feature>
<feature type="binding site" evidence="6">
    <location>
        <position position="189"/>
    </location>
    <ligand>
        <name>Fe cation</name>
        <dbReference type="ChEBI" id="CHEBI:24875"/>
    </ligand>
</feature>
<sequence>MVSIGVRASGTAVDAGRAVEEGSVAPEQEQPSAPQAGAGGSSGGGLVGRVRPIVLDGDPVLHRPCAPVTRFDDELAQLEADMVVSMHAADGVGLAANQIGVDARIFVMDCPGASGERVVATVVNPVLRLPGVFARRRTDDEGCLSIPGESAPVERLTTAVVTGVDVRGEPVRVSADGLAAVCLQHETDHLEGRLYVDTLDADLRAEVLVAAGLDPR</sequence>